<dbReference type="Pfam" id="PF07454">
    <property type="entry name" value="SpoIIP"/>
    <property type="match status" value="1"/>
</dbReference>
<accession>A0A1T4RP12</accession>
<dbReference type="RefSeq" id="WP_078666201.1">
    <property type="nucleotide sequence ID" value="NZ_FUXM01000033.1"/>
</dbReference>
<dbReference type="InterPro" id="IPR010897">
    <property type="entry name" value="Spore_II_P"/>
</dbReference>
<proteinExistence type="predicted"/>
<keyword evidence="2" id="KW-0812">Transmembrane</keyword>
<keyword evidence="2" id="KW-0472">Membrane</keyword>
<evidence type="ECO:0000313" key="4">
    <source>
        <dbReference type="Proteomes" id="UP000189933"/>
    </source>
</evidence>
<dbReference type="NCBIfam" id="TIGR02867">
    <property type="entry name" value="spore_II_P"/>
    <property type="match status" value="1"/>
</dbReference>
<dbReference type="OrthoDB" id="1633470at2"/>
<protein>
    <submittedName>
        <fullName evidence="3">Stage II sporulation protein P</fullName>
    </submittedName>
</protein>
<name>A0A1T4RP12_9FIRM</name>
<feature type="compositionally biased region" description="Low complexity" evidence="1">
    <location>
        <begin position="326"/>
        <end position="340"/>
    </location>
</feature>
<feature type="region of interest" description="Disordered" evidence="1">
    <location>
        <begin position="325"/>
        <end position="346"/>
    </location>
</feature>
<keyword evidence="4" id="KW-1185">Reference proteome</keyword>
<gene>
    <name evidence="3" type="ORF">SAMN02745885_02190</name>
</gene>
<dbReference type="EMBL" id="FUXM01000033">
    <property type="protein sequence ID" value="SKA17488.1"/>
    <property type="molecule type" value="Genomic_DNA"/>
</dbReference>
<evidence type="ECO:0000256" key="2">
    <source>
        <dbReference type="SAM" id="Phobius"/>
    </source>
</evidence>
<dbReference type="AlphaFoldDB" id="A0A1T4RP12"/>
<organism evidence="3 4">
    <name type="scientific">Carboxydocella sporoproducens DSM 16521</name>
    <dbReference type="NCBI Taxonomy" id="1121270"/>
    <lineage>
        <taxon>Bacteria</taxon>
        <taxon>Bacillati</taxon>
        <taxon>Bacillota</taxon>
        <taxon>Clostridia</taxon>
        <taxon>Eubacteriales</taxon>
        <taxon>Clostridiales Family XVI. Incertae Sedis</taxon>
        <taxon>Carboxydocella</taxon>
    </lineage>
</organism>
<keyword evidence="2" id="KW-1133">Transmembrane helix</keyword>
<evidence type="ECO:0000313" key="3">
    <source>
        <dbReference type="EMBL" id="SKA17488.1"/>
    </source>
</evidence>
<dbReference type="Proteomes" id="UP000189933">
    <property type="component" value="Unassembled WGS sequence"/>
</dbReference>
<evidence type="ECO:0000256" key="1">
    <source>
        <dbReference type="SAM" id="MobiDB-lite"/>
    </source>
</evidence>
<reference evidence="4" key="1">
    <citation type="submission" date="2017-02" db="EMBL/GenBank/DDBJ databases">
        <authorList>
            <person name="Varghese N."/>
            <person name="Submissions S."/>
        </authorList>
    </citation>
    <scope>NUCLEOTIDE SEQUENCE [LARGE SCALE GENOMIC DNA]</scope>
    <source>
        <strain evidence="4">DSM 16521</strain>
    </source>
</reference>
<sequence length="412" mass="44689">MSNKNNRLLAIGGLVSLLLTLGLIYARDNGTLGQWLAMNSKVPVFQPLNLLSGSDETERESGYYIFKDEQGKTIHMTALPVFVGDEYIADDNKHYRVEKIEGDVVKLKYIGQEKLAYNPAWDEPMSLPAQAGGGKKPLIAIYHSHSDESYVPTDGRSSIYGNGGIYKVGKAYAAAMKQIGLNVVQSLRKHDPHDANAYHRSRRTATELLKLNPVALVDVHRDAVPPDVYQAKINGKNVTQIKLVVGRRNPRKGENLTFAKNIKAYLDKHRPGLVEGIFIAKGNYNQDLSPRAILIEVGSHTNSRIQAQEGVKLFADAVPRVVGVSTTTGPGAAPPGAAAPDKSLSLSDENRGSWTGAFLAIVLVIAAGIGFLLLATGSGAATWDRLRNFASRELASALGLKKKENKGGEKRE</sequence>
<feature type="transmembrane region" description="Helical" evidence="2">
    <location>
        <begin position="354"/>
        <end position="375"/>
    </location>
</feature>